<dbReference type="GO" id="GO:0008641">
    <property type="term" value="F:ubiquitin-like modifier activating enzyme activity"/>
    <property type="evidence" value="ECO:0007669"/>
    <property type="project" value="InterPro"/>
</dbReference>
<dbReference type="AlphaFoldDB" id="A0A2N1PLA8"/>
<dbReference type="PANTHER" id="PTHR10953:SF102">
    <property type="entry name" value="ADENYLYLTRANSFERASE AND SULFURTRANSFERASE MOCS3"/>
    <property type="match status" value="1"/>
</dbReference>
<dbReference type="CDD" id="cd00757">
    <property type="entry name" value="ThiF_MoeB_HesA_family"/>
    <property type="match status" value="1"/>
</dbReference>
<dbReference type="InterPro" id="IPR035985">
    <property type="entry name" value="Ubiquitin-activating_enz"/>
</dbReference>
<dbReference type="Proteomes" id="UP000233256">
    <property type="component" value="Unassembled WGS sequence"/>
</dbReference>
<reference evidence="2 3" key="1">
    <citation type="journal article" date="2017" name="ISME J.">
        <title>Potential for microbial H2 and metal transformations associated with novel bacteria and archaea in deep terrestrial subsurface sediments.</title>
        <authorList>
            <person name="Hernsdorf A.W."/>
            <person name="Amano Y."/>
            <person name="Miyakawa K."/>
            <person name="Ise K."/>
            <person name="Suzuki Y."/>
            <person name="Anantharaman K."/>
            <person name="Probst A."/>
            <person name="Burstein D."/>
            <person name="Thomas B.C."/>
            <person name="Banfield J.F."/>
        </authorList>
    </citation>
    <scope>NUCLEOTIDE SEQUENCE [LARGE SCALE GENOMIC DNA]</scope>
    <source>
        <strain evidence="2">HGW-Wallbacteria-1</strain>
    </source>
</reference>
<dbReference type="SUPFAM" id="SSF69572">
    <property type="entry name" value="Activating enzymes of the ubiquitin-like proteins"/>
    <property type="match status" value="1"/>
</dbReference>
<keyword evidence="2" id="KW-0548">Nucleotidyltransferase</keyword>
<dbReference type="Pfam" id="PF00899">
    <property type="entry name" value="ThiF"/>
    <property type="match status" value="1"/>
</dbReference>
<evidence type="ECO:0000259" key="1">
    <source>
        <dbReference type="Pfam" id="PF00899"/>
    </source>
</evidence>
<comment type="caution">
    <text evidence="2">The sequence shown here is derived from an EMBL/GenBank/DDBJ whole genome shotgun (WGS) entry which is preliminary data.</text>
</comment>
<dbReference type="GO" id="GO:0005829">
    <property type="term" value="C:cytosol"/>
    <property type="evidence" value="ECO:0007669"/>
    <property type="project" value="TreeGrafter"/>
</dbReference>
<dbReference type="GO" id="GO:0008146">
    <property type="term" value="F:sulfotransferase activity"/>
    <property type="evidence" value="ECO:0007669"/>
    <property type="project" value="TreeGrafter"/>
</dbReference>
<evidence type="ECO:0000313" key="3">
    <source>
        <dbReference type="Proteomes" id="UP000233256"/>
    </source>
</evidence>
<dbReference type="EMBL" id="PGXC01000024">
    <property type="protein sequence ID" value="PKK89128.1"/>
    <property type="molecule type" value="Genomic_DNA"/>
</dbReference>
<keyword evidence="2" id="KW-0808">Transferase</keyword>
<proteinExistence type="predicted"/>
<gene>
    <name evidence="2" type="ORF">CVV64_15580</name>
</gene>
<dbReference type="InterPro" id="IPR045886">
    <property type="entry name" value="ThiF/MoeB/HesA"/>
</dbReference>
<accession>A0A2N1PLA8</accession>
<feature type="domain" description="THIF-type NAD/FAD binding fold" evidence="1">
    <location>
        <begin position="26"/>
        <end position="251"/>
    </location>
</feature>
<dbReference type="PANTHER" id="PTHR10953">
    <property type="entry name" value="UBIQUITIN-ACTIVATING ENZYME E1"/>
    <property type="match status" value="1"/>
</dbReference>
<dbReference type="GO" id="GO:0004792">
    <property type="term" value="F:thiosulfate-cyanide sulfurtransferase activity"/>
    <property type="evidence" value="ECO:0007669"/>
    <property type="project" value="TreeGrafter"/>
</dbReference>
<protein>
    <submittedName>
        <fullName evidence="2">Adenylyltransferase</fullName>
    </submittedName>
</protein>
<evidence type="ECO:0000313" key="2">
    <source>
        <dbReference type="EMBL" id="PKK89128.1"/>
    </source>
</evidence>
<dbReference type="GO" id="GO:0016779">
    <property type="term" value="F:nucleotidyltransferase activity"/>
    <property type="evidence" value="ECO:0007669"/>
    <property type="project" value="UniProtKB-KW"/>
</dbReference>
<sequence>MKTSFSDSKGTASSPAGNLASTPAAALKQAIVLVIGLGGLGSAAALCLARAGVGTLGLVDPDRVEASNLNRQLLHLPSSIGHLKTDSAIASLRAVCPDIELKVHSFALDSTTAPEILHHNYDFIIEATDSGETKMLCNRICLERNLPFCIAGVSGHAGQLTTVIPGKTACYECIYPGDRASDDTADTDAVSNEAFNELLSPLVTVMGSLQAAEAIKFLSGNPSHLCVNQVLRLNMGANSFRNIRTVRRDHCAACGIGRD</sequence>
<name>A0A2N1PLA8_9BACT</name>
<organism evidence="2 3">
    <name type="scientific">Candidatus Wallbacteria bacterium HGW-Wallbacteria-1</name>
    <dbReference type="NCBI Taxonomy" id="2013854"/>
    <lineage>
        <taxon>Bacteria</taxon>
        <taxon>Candidatus Walliibacteriota</taxon>
    </lineage>
</organism>
<dbReference type="Gene3D" id="3.40.50.720">
    <property type="entry name" value="NAD(P)-binding Rossmann-like Domain"/>
    <property type="match status" value="1"/>
</dbReference>
<dbReference type="InterPro" id="IPR000594">
    <property type="entry name" value="ThiF_NAD_FAD-bd"/>
</dbReference>